<evidence type="ECO:0000313" key="2">
    <source>
        <dbReference type="Proteomes" id="UP000827092"/>
    </source>
</evidence>
<reference evidence="1 2" key="1">
    <citation type="journal article" date="2022" name="Nat. Ecol. Evol.">
        <title>A masculinizing supergene underlies an exaggerated male reproductive morph in a spider.</title>
        <authorList>
            <person name="Hendrickx F."/>
            <person name="De Corte Z."/>
            <person name="Sonet G."/>
            <person name="Van Belleghem S.M."/>
            <person name="Kostlbacher S."/>
            <person name="Vangestel C."/>
        </authorList>
    </citation>
    <scope>NUCLEOTIDE SEQUENCE [LARGE SCALE GENOMIC DNA]</scope>
    <source>
        <strain evidence="1">W744_W776</strain>
    </source>
</reference>
<dbReference type="Proteomes" id="UP000827092">
    <property type="component" value="Unassembled WGS sequence"/>
</dbReference>
<keyword evidence="2" id="KW-1185">Reference proteome</keyword>
<gene>
    <name evidence="1" type="ORF">JTE90_014660</name>
</gene>
<name>A0AAV6V871_9ARAC</name>
<sequence length="69" mass="7598">MRLMKSLLIQCSKCCHPLMFDDRNCVVVDELCVSHSLIQTSEMGTNILQPPPSPVISLQGPIVTPCVTE</sequence>
<proteinExistence type="predicted"/>
<dbReference type="AlphaFoldDB" id="A0AAV6V871"/>
<evidence type="ECO:0000313" key="1">
    <source>
        <dbReference type="EMBL" id="KAG8192884.1"/>
    </source>
</evidence>
<comment type="caution">
    <text evidence="1">The sequence shown here is derived from an EMBL/GenBank/DDBJ whole genome shotgun (WGS) entry which is preliminary data.</text>
</comment>
<organism evidence="1 2">
    <name type="scientific">Oedothorax gibbosus</name>
    <dbReference type="NCBI Taxonomy" id="931172"/>
    <lineage>
        <taxon>Eukaryota</taxon>
        <taxon>Metazoa</taxon>
        <taxon>Ecdysozoa</taxon>
        <taxon>Arthropoda</taxon>
        <taxon>Chelicerata</taxon>
        <taxon>Arachnida</taxon>
        <taxon>Araneae</taxon>
        <taxon>Araneomorphae</taxon>
        <taxon>Entelegynae</taxon>
        <taxon>Araneoidea</taxon>
        <taxon>Linyphiidae</taxon>
        <taxon>Erigoninae</taxon>
        <taxon>Oedothorax</taxon>
    </lineage>
</organism>
<dbReference type="EMBL" id="JAFNEN010000134">
    <property type="protein sequence ID" value="KAG8192884.1"/>
    <property type="molecule type" value="Genomic_DNA"/>
</dbReference>
<protein>
    <submittedName>
        <fullName evidence="1">Uncharacterized protein</fullName>
    </submittedName>
</protein>
<accession>A0AAV6V871</accession>